<gene>
    <name evidence="4" type="ORF">ASJ30_09135</name>
    <name evidence="5" type="ORF">IGS73_10515</name>
</gene>
<evidence type="ECO:0000313" key="7">
    <source>
        <dbReference type="Proteomes" id="UP000593998"/>
    </source>
</evidence>
<dbReference type="AlphaFoldDB" id="A0A1L3MH65"/>
<dbReference type="InterPro" id="IPR044068">
    <property type="entry name" value="CB"/>
</dbReference>
<organism evidence="4 6">
    <name type="scientific">Janibacter indicus</name>
    <dbReference type="NCBI Taxonomy" id="857417"/>
    <lineage>
        <taxon>Bacteria</taxon>
        <taxon>Bacillati</taxon>
        <taxon>Actinomycetota</taxon>
        <taxon>Actinomycetes</taxon>
        <taxon>Micrococcales</taxon>
        <taxon>Intrasporangiaceae</taxon>
        <taxon>Janibacter</taxon>
    </lineage>
</organism>
<keyword evidence="6" id="KW-1185">Reference proteome</keyword>
<evidence type="ECO:0000256" key="2">
    <source>
        <dbReference type="PROSITE-ProRule" id="PRU01248"/>
    </source>
</evidence>
<dbReference type="EMBL" id="CP062789">
    <property type="protein sequence ID" value="QOK21591.1"/>
    <property type="molecule type" value="Genomic_DNA"/>
</dbReference>
<feature type="domain" description="Core-binding (CB)" evidence="3">
    <location>
        <begin position="40"/>
        <end position="118"/>
    </location>
</feature>
<reference evidence="5 7" key="2">
    <citation type="submission" date="2020-10" db="EMBL/GenBank/DDBJ databases">
        <title>Janibacter indicus TT2 genome sequence.</title>
        <authorList>
            <person name="Lee K."/>
            <person name="Ganzorig M."/>
        </authorList>
    </citation>
    <scope>NUCLEOTIDE SEQUENCE [LARGE SCALE GENOMIC DNA]</scope>
    <source>
        <strain evidence="5 7">TT2</strain>
    </source>
</reference>
<evidence type="ECO:0000259" key="3">
    <source>
        <dbReference type="PROSITE" id="PS51900"/>
    </source>
</evidence>
<dbReference type="InterPro" id="IPR010998">
    <property type="entry name" value="Integrase_recombinase_N"/>
</dbReference>
<evidence type="ECO:0000313" key="5">
    <source>
        <dbReference type="EMBL" id="QOK21591.1"/>
    </source>
</evidence>
<dbReference type="Gene3D" id="1.10.150.130">
    <property type="match status" value="1"/>
</dbReference>
<accession>A0A1L3MH65</accession>
<keyword evidence="1 2" id="KW-0238">DNA-binding</keyword>
<evidence type="ECO:0000256" key="1">
    <source>
        <dbReference type="ARBA" id="ARBA00023125"/>
    </source>
</evidence>
<dbReference type="GO" id="GO:0003677">
    <property type="term" value="F:DNA binding"/>
    <property type="evidence" value="ECO:0007669"/>
    <property type="project" value="UniProtKB-UniRule"/>
</dbReference>
<sequence>MEPDGRERSKACASKDEALAVLARVETDKRAGTYVTPSTVTFREYAEAWRARQAHHAPSTAAQVKSRLQNHAYPAFGDVQLARVTRGMVQDLVAQSGLAPSTVKVLYTYVSAVFDSAVEDRVIAVSPCRRIALPRDEAAAVTPLTVEEVAQIADAVPGPLRAMVWLGAGSGLRPGEL</sequence>
<protein>
    <recommendedName>
        <fullName evidence="3">Core-binding (CB) domain-containing protein</fullName>
    </recommendedName>
</protein>
<dbReference type="Pfam" id="PF22022">
    <property type="entry name" value="Phage_int_M"/>
    <property type="match status" value="1"/>
</dbReference>
<dbReference type="EMBL" id="CP013290">
    <property type="protein sequence ID" value="APH01671.1"/>
    <property type="molecule type" value="Genomic_DNA"/>
</dbReference>
<dbReference type="InterPro" id="IPR011010">
    <property type="entry name" value="DNA_brk_join_enz"/>
</dbReference>
<evidence type="ECO:0000313" key="6">
    <source>
        <dbReference type="Proteomes" id="UP000182938"/>
    </source>
</evidence>
<proteinExistence type="predicted"/>
<evidence type="ECO:0000313" key="4">
    <source>
        <dbReference type="EMBL" id="APH01671.1"/>
    </source>
</evidence>
<dbReference type="PROSITE" id="PS51900">
    <property type="entry name" value="CB"/>
    <property type="match status" value="1"/>
</dbReference>
<dbReference type="Proteomes" id="UP000593998">
    <property type="component" value="Chromosome"/>
</dbReference>
<dbReference type="SUPFAM" id="SSF56349">
    <property type="entry name" value="DNA breaking-rejoining enzymes"/>
    <property type="match status" value="1"/>
</dbReference>
<dbReference type="KEGG" id="jte:ASJ30_09135"/>
<dbReference type="RefSeq" id="WP_072624830.1">
    <property type="nucleotide sequence ID" value="NZ_CP013290.1"/>
</dbReference>
<name>A0A1L3MH65_9MICO</name>
<reference evidence="4 6" key="1">
    <citation type="submission" date="2015-11" db="EMBL/GenBank/DDBJ databases">
        <authorList>
            <person name="Zhang Y."/>
            <person name="Guo Z."/>
        </authorList>
    </citation>
    <scope>NUCLEOTIDE SEQUENCE [LARGE SCALE GENOMIC DNA]</scope>
    <source>
        <strain evidence="4 6">YFY001</strain>
    </source>
</reference>
<dbReference type="InterPro" id="IPR053876">
    <property type="entry name" value="Phage_int_M"/>
</dbReference>
<dbReference type="Proteomes" id="UP000182938">
    <property type="component" value="Chromosome"/>
</dbReference>